<dbReference type="PIRSF" id="PIRSF006603">
    <property type="entry name" value="DinF"/>
    <property type="match status" value="1"/>
</dbReference>
<dbReference type="GO" id="GO:0015297">
    <property type="term" value="F:antiporter activity"/>
    <property type="evidence" value="ECO:0007669"/>
    <property type="project" value="InterPro"/>
</dbReference>
<evidence type="ECO:0000256" key="6">
    <source>
        <dbReference type="ARBA" id="ARBA00023136"/>
    </source>
</evidence>
<feature type="transmembrane region" description="Helical" evidence="7">
    <location>
        <begin position="355"/>
        <end position="374"/>
    </location>
</feature>
<sequence length="448" mass="49721">MNIKPIRNDLIRYILANVISSIGVSIYILIDTFFISKGMGAEGLAALNLALPVFNFLNGFGLMLGMGGGSKFSMLYCRTERIETDRIFTNTFISMLAVSAVFEITGIFFSEQITHLLGADAVIFRLSHDYLKTILLFSPAFLMNNIMACFMRNDCAPRLAMLGMLSGSLANIILDYVFIFKLGMGMKGAALATCISPFVSMSIMSIHIITGWNAFSLRLMRPSWSIIKEIVSLGLHSFFTEISGGLVLMIFNFVIYRLMGNTGIAAYGVIANIGIVFTAIFVGLSSGIQPLLCRYHGRKDSAAIKYTLRLSIKIAIALAALSYVLIYTQTSNIVNLFNSSGDSKMQEIAENGLRIYFLFMPFMGINTIMSVFFMSDEMPHSAQFISLLRGTFLVIPAAFIAYFLQSIGLVWLAVPISELLTMILAVGLFHLRKRKKRAEQLWLAYNKI</sequence>
<proteinExistence type="predicted"/>
<protein>
    <submittedName>
        <fullName evidence="8">Putative efflux protein, MATE family</fullName>
    </submittedName>
</protein>
<dbReference type="PANTHER" id="PTHR43823:SF3">
    <property type="entry name" value="MULTIDRUG EXPORT PROTEIN MEPA"/>
    <property type="match status" value="1"/>
</dbReference>
<evidence type="ECO:0000313" key="8">
    <source>
        <dbReference type="EMBL" id="SEH39415.1"/>
    </source>
</evidence>
<comment type="subcellular location">
    <subcellularLocation>
        <location evidence="1">Cell membrane</location>
        <topology evidence="1">Multi-pass membrane protein</topology>
    </subcellularLocation>
</comment>
<dbReference type="EMBL" id="FNWV01000001">
    <property type="protein sequence ID" value="SEH39415.1"/>
    <property type="molecule type" value="Genomic_DNA"/>
</dbReference>
<dbReference type="Pfam" id="PF01554">
    <property type="entry name" value="MatE"/>
    <property type="match status" value="2"/>
</dbReference>
<feature type="transmembrane region" description="Helical" evidence="7">
    <location>
        <begin position="410"/>
        <end position="431"/>
    </location>
</feature>
<dbReference type="OrthoDB" id="305360at2"/>
<evidence type="ECO:0000256" key="4">
    <source>
        <dbReference type="ARBA" id="ARBA00022692"/>
    </source>
</evidence>
<feature type="transmembrane region" description="Helical" evidence="7">
    <location>
        <begin position="386"/>
        <end position="404"/>
    </location>
</feature>
<feature type="transmembrane region" description="Helical" evidence="7">
    <location>
        <begin position="45"/>
        <end position="66"/>
    </location>
</feature>
<feature type="transmembrane region" description="Helical" evidence="7">
    <location>
        <begin position="12"/>
        <end position="30"/>
    </location>
</feature>
<accession>A0A1H6HYZ7</accession>
<evidence type="ECO:0000256" key="2">
    <source>
        <dbReference type="ARBA" id="ARBA00022448"/>
    </source>
</evidence>
<reference evidence="8 9" key="1">
    <citation type="submission" date="2016-10" db="EMBL/GenBank/DDBJ databases">
        <authorList>
            <person name="de Groot N.N."/>
        </authorList>
    </citation>
    <scope>NUCLEOTIDE SEQUENCE [LARGE SCALE GENOMIC DNA]</scope>
    <source>
        <strain evidence="8 9">YAD2003</strain>
    </source>
</reference>
<evidence type="ECO:0000256" key="3">
    <source>
        <dbReference type="ARBA" id="ARBA00022475"/>
    </source>
</evidence>
<feature type="transmembrane region" description="Helical" evidence="7">
    <location>
        <begin position="162"/>
        <end position="183"/>
    </location>
</feature>
<evidence type="ECO:0000256" key="7">
    <source>
        <dbReference type="SAM" id="Phobius"/>
    </source>
</evidence>
<dbReference type="InterPro" id="IPR048279">
    <property type="entry name" value="MdtK-like"/>
</dbReference>
<keyword evidence="4 7" id="KW-0812">Transmembrane</keyword>
<keyword evidence="3" id="KW-1003">Cell membrane</keyword>
<name>A0A1H6HYZ7_RUMFL</name>
<feature type="transmembrane region" description="Helical" evidence="7">
    <location>
        <begin position="264"/>
        <end position="285"/>
    </location>
</feature>
<evidence type="ECO:0000313" key="9">
    <source>
        <dbReference type="Proteomes" id="UP000183190"/>
    </source>
</evidence>
<feature type="transmembrane region" description="Helical" evidence="7">
    <location>
        <begin position="189"/>
        <end position="212"/>
    </location>
</feature>
<evidence type="ECO:0000256" key="5">
    <source>
        <dbReference type="ARBA" id="ARBA00022989"/>
    </source>
</evidence>
<feature type="transmembrane region" description="Helical" evidence="7">
    <location>
        <begin position="130"/>
        <end position="150"/>
    </location>
</feature>
<dbReference type="InterPro" id="IPR002528">
    <property type="entry name" value="MATE_fam"/>
</dbReference>
<organism evidence="8 9">
    <name type="scientific">Ruminococcus flavefaciens</name>
    <dbReference type="NCBI Taxonomy" id="1265"/>
    <lineage>
        <taxon>Bacteria</taxon>
        <taxon>Bacillati</taxon>
        <taxon>Bacillota</taxon>
        <taxon>Clostridia</taxon>
        <taxon>Eubacteriales</taxon>
        <taxon>Oscillospiraceae</taxon>
        <taxon>Ruminococcus</taxon>
    </lineage>
</organism>
<dbReference type="RefSeq" id="WP_074714154.1">
    <property type="nucleotide sequence ID" value="NZ_FNWV01000001.1"/>
</dbReference>
<dbReference type="PANTHER" id="PTHR43823">
    <property type="entry name" value="SPORULATION PROTEIN YKVU"/>
    <property type="match status" value="1"/>
</dbReference>
<gene>
    <name evidence="8" type="ORF">SAMN02910265_00323</name>
</gene>
<dbReference type="InterPro" id="IPR051327">
    <property type="entry name" value="MATE_MepA_subfamily"/>
</dbReference>
<dbReference type="NCBIfam" id="TIGR00797">
    <property type="entry name" value="matE"/>
    <property type="match status" value="1"/>
</dbReference>
<keyword evidence="2" id="KW-0813">Transport</keyword>
<feature type="transmembrane region" description="Helical" evidence="7">
    <location>
        <begin position="233"/>
        <end position="258"/>
    </location>
</feature>
<evidence type="ECO:0000256" key="1">
    <source>
        <dbReference type="ARBA" id="ARBA00004651"/>
    </source>
</evidence>
<keyword evidence="6 7" id="KW-0472">Membrane</keyword>
<dbReference type="GO" id="GO:0042910">
    <property type="term" value="F:xenobiotic transmembrane transporter activity"/>
    <property type="evidence" value="ECO:0007669"/>
    <property type="project" value="InterPro"/>
</dbReference>
<feature type="transmembrane region" description="Helical" evidence="7">
    <location>
        <begin position="306"/>
        <end position="326"/>
    </location>
</feature>
<dbReference type="AlphaFoldDB" id="A0A1H6HYZ7"/>
<dbReference type="Proteomes" id="UP000183190">
    <property type="component" value="Unassembled WGS sequence"/>
</dbReference>
<feature type="transmembrane region" description="Helical" evidence="7">
    <location>
        <begin position="87"/>
        <end position="110"/>
    </location>
</feature>
<dbReference type="GO" id="GO:0005886">
    <property type="term" value="C:plasma membrane"/>
    <property type="evidence" value="ECO:0007669"/>
    <property type="project" value="UniProtKB-SubCell"/>
</dbReference>
<keyword evidence="5 7" id="KW-1133">Transmembrane helix</keyword>